<dbReference type="AlphaFoldDB" id="A0A286RG07"/>
<name>A0A286RG07_9BACT</name>
<protein>
    <submittedName>
        <fullName evidence="1">Uncharacterized protein</fullName>
    </submittedName>
</protein>
<reference evidence="1 2" key="1">
    <citation type="journal article" name="Front. Microbiol.">
        <title>Sugar Metabolism of the First Thermophilic Planctomycete Thermogutta terrifontis: Comparative Genomic and Transcriptomic Approaches.</title>
        <authorList>
            <person name="Elcheninov A.G."/>
            <person name="Menzel P."/>
            <person name="Gudbergsdottir S.R."/>
            <person name="Slesarev A.I."/>
            <person name="Kadnikov V.V."/>
            <person name="Krogh A."/>
            <person name="Bonch-Osmolovskaya E.A."/>
            <person name="Peng X."/>
            <person name="Kublanov I.V."/>
        </authorList>
    </citation>
    <scope>NUCLEOTIDE SEQUENCE [LARGE SCALE GENOMIC DNA]</scope>
    <source>
        <strain evidence="1 2">R1</strain>
    </source>
</reference>
<dbReference type="Proteomes" id="UP000215086">
    <property type="component" value="Chromosome"/>
</dbReference>
<keyword evidence="2" id="KW-1185">Reference proteome</keyword>
<sequence length="872" mass="98247">MANDQQTIPFSGAPPMRYGFLAALIALFLSVPTPLWGQVCNIKVVTDASPDCHDMESFLRSATGAWSAPKDRCWALFYWVHVGRRQTSPMVFHGVEVTDPIRQFNDFGYTMCSTVAGMNCALWHHLGLPVRFWDVTLHTVSECFYEGRWHMYDNSMSALYTLCDRQTIAGVEDLGDTRACALSGGHSEMGHVVKYHCLTATSANGFLTGADCARDLDQEARCFHPNGLKLRTYYNNWDWGHRYILNLHKGESYTRYYYNLGNSREYFVPNRGKDPESTNPRYRIRGNGVWTFKPLLTPDELARSAYSISNVAVSPSGMVCPVEAGKPGEIVFKITPANIATSQIIRASARMQSPDDHLTIAVSTTSGTNWQTVYDKVGPADETIEKLLIDEVNGQYEILVKFILLANKNAEDAGVSDISIETRTMLNTKMQPQLRLGLNTVFVDVGEPTDCVVIWPDLQGDSYRQFMLEEQNIATEKEHAGWRGVMFAQKPRTEAFTIYRVQCPRPITSLIYGGRFYNRVPGGRIWLSHSFDGGQTWHTDWTLTDTSQPWDVIHYATVRDVPADSHEVLLKYSLEAPQAGPMACSIYSVRMEVRHQATGPAFEPFDVCFTWEEVQSDRARITRSHRQRIDHVPMRYTIDVGGVDHPIVKSLSVECPTNSGTTHYGYSDNRLGLGQRVSDVWQELGRNLLVGKPYRINVEPTGAWGADDPQRKKLTDGVVGPNYAGGISMKYAVGLDEKVGPAEITVDMQEPQQIAGFGIHLTAGWPWWDALKGEVRDEVEVWTSLDGQNFTRQGTFNLNLWRREIPINHMLPDDETAQGWNYILPLSSPVTAQFVRFRVAPRRSLGVTEVQAFDRIDIRPFDLKILLPDESP</sequence>
<dbReference type="KEGG" id="ttf:THTE_2282"/>
<dbReference type="InterPro" id="IPR008979">
    <property type="entry name" value="Galactose-bd-like_sf"/>
</dbReference>
<dbReference type="Gene3D" id="2.60.120.260">
    <property type="entry name" value="Galactose-binding domain-like"/>
    <property type="match status" value="1"/>
</dbReference>
<organism evidence="1 2">
    <name type="scientific">Thermogutta terrifontis</name>
    <dbReference type="NCBI Taxonomy" id="1331910"/>
    <lineage>
        <taxon>Bacteria</taxon>
        <taxon>Pseudomonadati</taxon>
        <taxon>Planctomycetota</taxon>
        <taxon>Planctomycetia</taxon>
        <taxon>Pirellulales</taxon>
        <taxon>Thermoguttaceae</taxon>
        <taxon>Thermogutta</taxon>
    </lineage>
</organism>
<dbReference type="RefSeq" id="WP_095415087.1">
    <property type="nucleotide sequence ID" value="NZ_CP018477.1"/>
</dbReference>
<evidence type="ECO:0000313" key="2">
    <source>
        <dbReference type="Proteomes" id="UP000215086"/>
    </source>
</evidence>
<dbReference type="OrthoDB" id="222978at2"/>
<evidence type="ECO:0000313" key="1">
    <source>
        <dbReference type="EMBL" id="ASV74884.1"/>
    </source>
</evidence>
<gene>
    <name evidence="1" type="ORF">THTE_2282</name>
</gene>
<accession>A0A286RG07</accession>
<dbReference type="SUPFAM" id="SSF49785">
    <property type="entry name" value="Galactose-binding domain-like"/>
    <property type="match status" value="1"/>
</dbReference>
<dbReference type="EMBL" id="CP018477">
    <property type="protein sequence ID" value="ASV74884.1"/>
    <property type="molecule type" value="Genomic_DNA"/>
</dbReference>
<proteinExistence type="predicted"/>